<dbReference type="InterPro" id="IPR010928">
    <property type="entry name" value="MelC1"/>
</dbReference>
<feature type="signal peptide" evidence="1">
    <location>
        <begin position="1"/>
        <end position="20"/>
    </location>
</feature>
<evidence type="ECO:0000256" key="1">
    <source>
        <dbReference type="SAM" id="SignalP"/>
    </source>
</evidence>
<comment type="caution">
    <text evidence="2">The sequence shown here is derived from an EMBL/GenBank/DDBJ whole genome shotgun (WGS) entry which is preliminary data.</text>
</comment>
<dbReference type="Proteomes" id="UP000239415">
    <property type="component" value="Unassembled WGS sequence"/>
</dbReference>
<accession>A0A2T0K410</accession>
<reference evidence="2 3" key="1">
    <citation type="submission" date="2018-03" db="EMBL/GenBank/DDBJ databases">
        <title>Genomic Encyclopedia of Archaeal and Bacterial Type Strains, Phase II (KMG-II): from individual species to whole genera.</title>
        <authorList>
            <person name="Goeker M."/>
        </authorList>
    </citation>
    <scope>NUCLEOTIDE SEQUENCE [LARGE SCALE GENOMIC DNA]</scope>
    <source>
        <strain evidence="2 3">DSM 43146</strain>
    </source>
</reference>
<organism evidence="2 3">
    <name type="scientific">Actinoplanes italicus</name>
    <dbReference type="NCBI Taxonomy" id="113567"/>
    <lineage>
        <taxon>Bacteria</taxon>
        <taxon>Bacillati</taxon>
        <taxon>Actinomycetota</taxon>
        <taxon>Actinomycetes</taxon>
        <taxon>Micromonosporales</taxon>
        <taxon>Micromonosporaceae</taxon>
        <taxon>Actinoplanes</taxon>
    </lineage>
</organism>
<dbReference type="GO" id="GO:0042438">
    <property type="term" value="P:melanin biosynthetic process"/>
    <property type="evidence" value="ECO:0007669"/>
    <property type="project" value="InterPro"/>
</dbReference>
<dbReference type="InterPro" id="IPR023199">
    <property type="entry name" value="GriE/MELC1_sf"/>
</dbReference>
<dbReference type="Gene3D" id="3.30.1880.10">
    <property type="entry name" value="protein ne1242 domain like"/>
    <property type="match status" value="1"/>
</dbReference>
<proteinExistence type="predicted"/>
<dbReference type="AlphaFoldDB" id="A0A2T0K410"/>
<name>A0A2T0K410_9ACTN</name>
<dbReference type="GO" id="GO:0005507">
    <property type="term" value="F:copper ion binding"/>
    <property type="evidence" value="ECO:0007669"/>
    <property type="project" value="InterPro"/>
</dbReference>
<dbReference type="Pfam" id="PF06236">
    <property type="entry name" value="MelC1"/>
    <property type="match status" value="1"/>
</dbReference>
<dbReference type="EMBL" id="PVMZ01000016">
    <property type="protein sequence ID" value="PRX17417.1"/>
    <property type="molecule type" value="Genomic_DNA"/>
</dbReference>
<sequence>MVAVVAVAVGALATAGTATAWSATGEKAAPAVDQGPKLGFYETYRGHQIMGWGSGDTACAYIDGKRLVVYPGDSGQYTSAVQGFQPERSLRAITRASVKTLGDNALSADAEPAAHCPQFEIRTPVATPSATK</sequence>
<keyword evidence="3" id="KW-1185">Reference proteome</keyword>
<evidence type="ECO:0000313" key="2">
    <source>
        <dbReference type="EMBL" id="PRX17417.1"/>
    </source>
</evidence>
<gene>
    <name evidence="2" type="ORF">CLV67_116193</name>
</gene>
<feature type="chain" id="PRO_5015777547" evidence="1">
    <location>
        <begin position="21"/>
        <end position="132"/>
    </location>
</feature>
<keyword evidence="1" id="KW-0732">Signal</keyword>
<evidence type="ECO:0000313" key="3">
    <source>
        <dbReference type="Proteomes" id="UP000239415"/>
    </source>
</evidence>
<protein>
    <submittedName>
        <fullName evidence="2">Tyrosinase co-factor MelC1</fullName>
    </submittedName>
</protein>